<organism evidence="1 2">
    <name type="scientific">Spiromyces aspiralis</name>
    <dbReference type="NCBI Taxonomy" id="68401"/>
    <lineage>
        <taxon>Eukaryota</taxon>
        <taxon>Fungi</taxon>
        <taxon>Fungi incertae sedis</taxon>
        <taxon>Zoopagomycota</taxon>
        <taxon>Kickxellomycotina</taxon>
        <taxon>Kickxellomycetes</taxon>
        <taxon>Kickxellales</taxon>
        <taxon>Kickxellaceae</taxon>
        <taxon>Spiromyces</taxon>
    </lineage>
</organism>
<comment type="caution">
    <text evidence="1">The sequence shown here is derived from an EMBL/GenBank/DDBJ whole genome shotgun (WGS) entry which is preliminary data.</text>
</comment>
<evidence type="ECO:0000313" key="2">
    <source>
        <dbReference type="Proteomes" id="UP001145114"/>
    </source>
</evidence>
<accession>A0ACC1HT11</accession>
<keyword evidence="2" id="KW-1185">Reference proteome</keyword>
<gene>
    <name evidence="1" type="ORF">EV182_003340</name>
</gene>
<sequence length="71" mass="8148">VTKVLGSQFYTHAQCVPALFEIATTSDQWQVRQLAAVEMRKKIAKYWDELGEDIRQAIRDRIASVIISEPK</sequence>
<evidence type="ECO:0000313" key="1">
    <source>
        <dbReference type="EMBL" id="KAJ1678796.1"/>
    </source>
</evidence>
<dbReference type="Proteomes" id="UP001145114">
    <property type="component" value="Unassembled WGS sequence"/>
</dbReference>
<name>A0ACC1HT11_9FUNG</name>
<dbReference type="EMBL" id="JAMZIH010000850">
    <property type="protein sequence ID" value="KAJ1678796.1"/>
    <property type="molecule type" value="Genomic_DNA"/>
</dbReference>
<reference evidence="1" key="1">
    <citation type="submission" date="2022-06" db="EMBL/GenBank/DDBJ databases">
        <title>Phylogenomic reconstructions and comparative analyses of Kickxellomycotina fungi.</title>
        <authorList>
            <person name="Reynolds N.K."/>
            <person name="Stajich J.E."/>
            <person name="Barry K."/>
            <person name="Grigoriev I.V."/>
            <person name="Crous P."/>
            <person name="Smith M.E."/>
        </authorList>
    </citation>
    <scope>NUCLEOTIDE SEQUENCE</scope>
    <source>
        <strain evidence="1">RSA 2271</strain>
    </source>
</reference>
<feature type="non-terminal residue" evidence="1">
    <location>
        <position position="1"/>
    </location>
</feature>
<protein>
    <submittedName>
        <fullName evidence="1">Uncharacterized protein</fullName>
    </submittedName>
</protein>
<proteinExistence type="predicted"/>